<keyword evidence="5" id="KW-1185">Reference proteome</keyword>
<dbReference type="GO" id="GO:0035804">
    <property type="term" value="F:structural constituent of egg coat"/>
    <property type="evidence" value="ECO:0007669"/>
    <property type="project" value="TreeGrafter"/>
</dbReference>
<keyword evidence="1" id="KW-0325">Glycoprotein</keyword>
<comment type="caution">
    <text evidence="4">The sequence shown here is derived from an EMBL/GenBank/DDBJ whole genome shotgun (WGS) entry which is preliminary data.</text>
</comment>
<dbReference type="Proteomes" id="UP001221898">
    <property type="component" value="Unassembled WGS sequence"/>
</dbReference>
<dbReference type="Pfam" id="PF23344">
    <property type="entry name" value="ZP-N"/>
    <property type="match status" value="1"/>
</dbReference>
<dbReference type="InterPro" id="IPR051148">
    <property type="entry name" value="Zona_Pellucida_Domain_gp"/>
</dbReference>
<dbReference type="GO" id="GO:0007339">
    <property type="term" value="P:binding of sperm to zona pellucida"/>
    <property type="evidence" value="ECO:0007669"/>
    <property type="project" value="TreeGrafter"/>
</dbReference>
<keyword evidence="2" id="KW-0472">Membrane</keyword>
<proteinExistence type="predicted"/>
<dbReference type="GO" id="GO:0060468">
    <property type="term" value="P:prevention of polyspermy"/>
    <property type="evidence" value="ECO:0007669"/>
    <property type="project" value="TreeGrafter"/>
</dbReference>
<accession>A0AAD7SAT7</accession>
<dbReference type="InterPro" id="IPR055356">
    <property type="entry name" value="ZP-N"/>
</dbReference>
<dbReference type="PANTHER" id="PTHR23343:SF31">
    <property type="entry name" value="ZONA PELLUCIDA SPERM-BINDING PROTEIN 4"/>
    <property type="match status" value="1"/>
</dbReference>
<name>A0AAD7SAT7_9TELE</name>
<evidence type="ECO:0000313" key="5">
    <source>
        <dbReference type="Proteomes" id="UP001221898"/>
    </source>
</evidence>
<keyword evidence="2" id="KW-0812">Transmembrane</keyword>
<dbReference type="GO" id="GO:0032190">
    <property type="term" value="F:acrosin binding"/>
    <property type="evidence" value="ECO:0007669"/>
    <property type="project" value="TreeGrafter"/>
</dbReference>
<organism evidence="4 5">
    <name type="scientific">Aldrovandia affinis</name>
    <dbReference type="NCBI Taxonomy" id="143900"/>
    <lineage>
        <taxon>Eukaryota</taxon>
        <taxon>Metazoa</taxon>
        <taxon>Chordata</taxon>
        <taxon>Craniata</taxon>
        <taxon>Vertebrata</taxon>
        <taxon>Euteleostomi</taxon>
        <taxon>Actinopterygii</taxon>
        <taxon>Neopterygii</taxon>
        <taxon>Teleostei</taxon>
        <taxon>Notacanthiformes</taxon>
        <taxon>Halosauridae</taxon>
        <taxon>Aldrovandia</taxon>
    </lineage>
</organism>
<evidence type="ECO:0000256" key="2">
    <source>
        <dbReference type="SAM" id="Phobius"/>
    </source>
</evidence>
<evidence type="ECO:0000259" key="3">
    <source>
        <dbReference type="Pfam" id="PF23344"/>
    </source>
</evidence>
<protein>
    <recommendedName>
        <fullName evidence="3">ZP-N domain-containing protein</fullName>
    </recommendedName>
</protein>
<feature type="transmembrane region" description="Helical" evidence="2">
    <location>
        <begin position="141"/>
        <end position="165"/>
    </location>
</feature>
<evidence type="ECO:0000256" key="1">
    <source>
        <dbReference type="ARBA" id="ARBA00023180"/>
    </source>
</evidence>
<dbReference type="Gene3D" id="2.60.40.3210">
    <property type="entry name" value="Zona pellucida, ZP-N domain"/>
    <property type="match status" value="1"/>
</dbReference>
<dbReference type="PANTHER" id="PTHR23343">
    <property type="entry name" value="ZONA PELLUCIDA SPERM-BINDING PROTEIN"/>
    <property type="match status" value="1"/>
</dbReference>
<reference evidence="4" key="1">
    <citation type="journal article" date="2023" name="Science">
        <title>Genome structures resolve the early diversification of teleost fishes.</title>
        <authorList>
            <person name="Parey E."/>
            <person name="Louis A."/>
            <person name="Montfort J."/>
            <person name="Bouchez O."/>
            <person name="Roques C."/>
            <person name="Iampietro C."/>
            <person name="Lluch J."/>
            <person name="Castinel A."/>
            <person name="Donnadieu C."/>
            <person name="Desvignes T."/>
            <person name="Floi Bucao C."/>
            <person name="Jouanno E."/>
            <person name="Wen M."/>
            <person name="Mejri S."/>
            <person name="Dirks R."/>
            <person name="Jansen H."/>
            <person name="Henkel C."/>
            <person name="Chen W.J."/>
            <person name="Zahm M."/>
            <person name="Cabau C."/>
            <person name="Klopp C."/>
            <person name="Thompson A.W."/>
            <person name="Robinson-Rechavi M."/>
            <person name="Braasch I."/>
            <person name="Lecointre G."/>
            <person name="Bobe J."/>
            <person name="Postlethwait J.H."/>
            <person name="Berthelot C."/>
            <person name="Roest Crollius H."/>
            <person name="Guiguen Y."/>
        </authorList>
    </citation>
    <scope>NUCLEOTIDE SEQUENCE</scope>
    <source>
        <strain evidence="4">NC1722</strain>
    </source>
</reference>
<dbReference type="EMBL" id="JAINUG010000087">
    <property type="protein sequence ID" value="KAJ8398917.1"/>
    <property type="molecule type" value="Genomic_DNA"/>
</dbReference>
<gene>
    <name evidence="4" type="ORF">AAFF_G00418250</name>
</gene>
<sequence length="177" mass="18943">MQRQRYHLASLDSVRLLEGDSVEPCGPVYTTTGFALFVIPVSACGTTIKEEGGYVVYEIKMSSLYAVGIGPLGSITRDSVYEKRCLSTMKPVNRDAAGRSIATKGKPSSEQTVVSSKAILMASQPPASGERLSDSEVPQSLSYSLLGVAASVVLVISVLGLSVAWRSRPPMERMIKL</sequence>
<evidence type="ECO:0000313" key="4">
    <source>
        <dbReference type="EMBL" id="KAJ8398917.1"/>
    </source>
</evidence>
<dbReference type="GO" id="GO:0035805">
    <property type="term" value="C:egg coat"/>
    <property type="evidence" value="ECO:0007669"/>
    <property type="project" value="TreeGrafter"/>
</dbReference>
<keyword evidence="2" id="KW-1133">Transmembrane helix</keyword>
<feature type="domain" description="ZP-N" evidence="3">
    <location>
        <begin position="11"/>
        <end position="79"/>
    </location>
</feature>
<dbReference type="AlphaFoldDB" id="A0AAD7SAT7"/>